<comment type="caution">
    <text evidence="1">The sequence shown here is derived from an EMBL/GenBank/DDBJ whole genome shotgun (WGS) entry which is preliminary data.</text>
</comment>
<gene>
    <name evidence="1" type="ORF">FF041_25585</name>
</gene>
<reference evidence="1 2" key="1">
    <citation type="submission" date="2019-05" db="EMBL/GenBank/DDBJ databases">
        <title>Comparative genomics and metabolomics analyses of clavulanic acid producing Streptomyces species provides insight into specialized metabolism and evolution of beta-lactam biosynthetic gene clusters.</title>
        <authorList>
            <person name="Moore M.A."/>
            <person name="Cruz-Morales P."/>
            <person name="Barona Gomez F."/>
            <person name="Kapil T."/>
        </authorList>
    </citation>
    <scope>NUCLEOTIDE SEQUENCE [LARGE SCALE GENOMIC DNA]</scope>
    <source>
        <strain evidence="1 2">NRRL 5741</strain>
    </source>
</reference>
<dbReference type="OrthoDB" id="4314995at2"/>
<dbReference type="EMBL" id="VCLA01000170">
    <property type="protein sequence ID" value="MQT03436.1"/>
    <property type="molecule type" value="Genomic_DNA"/>
</dbReference>
<name>A0A646KQZ3_STRJU</name>
<organism evidence="1 2">
    <name type="scientific">Streptomyces jumonjinensis</name>
    <dbReference type="NCBI Taxonomy" id="1945"/>
    <lineage>
        <taxon>Bacteria</taxon>
        <taxon>Bacillati</taxon>
        <taxon>Actinomycetota</taxon>
        <taxon>Actinomycetes</taxon>
        <taxon>Kitasatosporales</taxon>
        <taxon>Streptomycetaceae</taxon>
        <taxon>Streptomyces</taxon>
    </lineage>
</organism>
<keyword evidence="2" id="KW-1185">Reference proteome</keyword>
<dbReference type="Proteomes" id="UP000419138">
    <property type="component" value="Unassembled WGS sequence"/>
</dbReference>
<dbReference type="AlphaFoldDB" id="A0A646KQZ3"/>
<accession>A0A646KQZ3</accession>
<proteinExistence type="predicted"/>
<evidence type="ECO:0000313" key="1">
    <source>
        <dbReference type="EMBL" id="MQT03436.1"/>
    </source>
</evidence>
<evidence type="ECO:0000313" key="2">
    <source>
        <dbReference type="Proteomes" id="UP000419138"/>
    </source>
</evidence>
<sequence length="357" mass="40233">MRFERTMNVRLDPHSHDQRVAWIRVLEQAEKQLEQENPELYGSGDRGHTIGQSWHMTMTMFGIPMVCVLVEGRPSQGTESIPVVVRLSWPQLRHRMRRFFEIGGSDIVAFVHDGRSGHGVNLLGREGDRIIYEDPWPGESLLCRHQNAAGIDAREHGEHQWTITEDELARVLVGVHIWPSLWAEAGGKPGALRYSKLRDSEFWSFFGIHERTGADGDQDGPHRTVHLSTGGFTDKVALELECDGRDRITCATLQLREDWAVCPPWGLNPFALDIARSFMGALIPLADRAMMEQVLPPLSPPEAAALLRDDSRQGDPSWQLMAAYVGGTPDIYLRFSMSALKVSHPREGWIRAEISTF</sequence>
<dbReference type="RefSeq" id="WP_153524950.1">
    <property type="nucleotide sequence ID" value="NZ_JBEPDZ010000010.1"/>
</dbReference>
<protein>
    <submittedName>
        <fullName evidence="1">Uncharacterized protein</fullName>
    </submittedName>
</protein>